<evidence type="ECO:0000256" key="1">
    <source>
        <dbReference type="SAM" id="SignalP"/>
    </source>
</evidence>
<gene>
    <name evidence="3" type="ORF">HMPREF9080_02358</name>
</gene>
<evidence type="ECO:0000313" key="3">
    <source>
        <dbReference type="EMBL" id="EHM52351.1"/>
    </source>
</evidence>
<accession>G9ZHW6</accession>
<dbReference type="HOGENOM" id="CLU_076045_0_1_6"/>
<reference evidence="3 4" key="1">
    <citation type="submission" date="2011-08" db="EMBL/GenBank/DDBJ databases">
        <authorList>
            <person name="Weinstock G."/>
            <person name="Sodergren E."/>
            <person name="Clifton S."/>
            <person name="Fulton L."/>
            <person name="Fulton B."/>
            <person name="Courtney L."/>
            <person name="Fronick C."/>
            <person name="Harrison M."/>
            <person name="Strong C."/>
            <person name="Farmer C."/>
            <person name="Delahaunty K."/>
            <person name="Markovic C."/>
            <person name="Hall O."/>
            <person name="Minx P."/>
            <person name="Tomlinson C."/>
            <person name="Mitreva M."/>
            <person name="Hou S."/>
            <person name="Chen J."/>
            <person name="Wollam A."/>
            <person name="Pepin K.H."/>
            <person name="Johnson M."/>
            <person name="Bhonagiri V."/>
            <person name="Zhang X."/>
            <person name="Suruliraj S."/>
            <person name="Warren W."/>
            <person name="Chinwalla A."/>
            <person name="Mardis E.R."/>
            <person name="Wilson R.K."/>
        </authorList>
    </citation>
    <scope>NUCLEOTIDE SEQUENCE [LARGE SCALE GENOMIC DNA]</scope>
    <source>
        <strain evidence="3 4">F0432</strain>
    </source>
</reference>
<dbReference type="STRING" id="797473.HMPREF9080_02358"/>
<feature type="domain" description="Phosphodiester glycosidase" evidence="2">
    <location>
        <begin position="81"/>
        <end position="232"/>
    </location>
</feature>
<dbReference type="AlphaFoldDB" id="G9ZHW6"/>
<comment type="caution">
    <text evidence="3">The sequence shown here is derived from an EMBL/GenBank/DDBJ whole genome shotgun (WGS) entry which is preliminary data.</text>
</comment>
<dbReference type="RefSeq" id="WP_006986352.1">
    <property type="nucleotide sequence ID" value="NZ_JH417952.1"/>
</dbReference>
<dbReference type="Pfam" id="PF09992">
    <property type="entry name" value="NAGPA"/>
    <property type="match status" value="1"/>
</dbReference>
<feature type="signal peptide" evidence="1">
    <location>
        <begin position="1"/>
        <end position="19"/>
    </location>
</feature>
<evidence type="ECO:0000313" key="4">
    <source>
        <dbReference type="Proteomes" id="UP000004750"/>
    </source>
</evidence>
<protein>
    <recommendedName>
        <fullName evidence="2">Phosphodiester glycosidase domain-containing protein</fullName>
    </recommendedName>
</protein>
<keyword evidence="1" id="KW-0732">Signal</keyword>
<name>G9ZHW6_9GAMM</name>
<dbReference type="PATRIC" id="fig|797473.3.peg.1928"/>
<feature type="chain" id="PRO_5003529633" description="Phosphodiester glycosidase domain-containing protein" evidence="1">
    <location>
        <begin position="20"/>
        <end position="258"/>
    </location>
</feature>
<evidence type="ECO:0000259" key="2">
    <source>
        <dbReference type="Pfam" id="PF09992"/>
    </source>
</evidence>
<dbReference type="InterPro" id="IPR018711">
    <property type="entry name" value="NAGPA"/>
</dbReference>
<dbReference type="EMBL" id="AGCM01000139">
    <property type="protein sequence ID" value="EHM52351.1"/>
    <property type="molecule type" value="Genomic_DNA"/>
</dbReference>
<proteinExistence type="predicted"/>
<sequence>MKHHHLLLILAFFMGTIHAAMPELQPLAAGGAYANFTFHNVRYGVYRADPTKLTLHWKNANGTPYAGLGTLRRSLEAEGKRVIFLTNAGIYSANDTPAGLWIENGQTLVPLNTRNGKGNFHVHPNGVFYIENGRAHIKTTATYQLVPHHPQWAFQSGPILILDGQINRRFNQTHSSPHKRNAVCTTDDGGLYFILSENYGFDGEWPSLYRFAAALQHIGCTQALYLDGTLSTWYIPTVSSTFHWTHFVGIIAITDTPP</sequence>
<dbReference type="Proteomes" id="UP000004750">
    <property type="component" value="Unassembled WGS sequence"/>
</dbReference>
<organism evidence="3 4">
    <name type="scientific">Cardiobacterium valvarum F0432</name>
    <dbReference type="NCBI Taxonomy" id="797473"/>
    <lineage>
        <taxon>Bacteria</taxon>
        <taxon>Pseudomonadati</taxon>
        <taxon>Pseudomonadota</taxon>
        <taxon>Gammaproteobacteria</taxon>
        <taxon>Cardiobacteriales</taxon>
        <taxon>Cardiobacteriaceae</taxon>
        <taxon>Cardiobacterium</taxon>
    </lineage>
</organism>